<evidence type="ECO:0000256" key="10">
    <source>
        <dbReference type="ARBA" id="ARBA00022553"/>
    </source>
</evidence>
<dbReference type="PROSITE" id="PS00229">
    <property type="entry name" value="TAU_MAP_1"/>
    <property type="match status" value="1"/>
</dbReference>
<keyword evidence="16 18" id="KW-0206">Cytoskeleton</keyword>
<keyword evidence="6" id="KW-1003">Cell membrane</keyword>
<evidence type="ECO:0000256" key="13">
    <source>
        <dbReference type="ARBA" id="ARBA00022843"/>
    </source>
</evidence>
<feature type="compositionally biased region" description="Basic and acidic residues" evidence="19">
    <location>
        <begin position="36"/>
        <end position="47"/>
    </location>
</feature>
<name>A0A2Y9G565_NEOSC</name>
<feature type="compositionally biased region" description="Polar residues" evidence="19">
    <location>
        <begin position="346"/>
        <end position="361"/>
    </location>
</feature>
<keyword evidence="8 18" id="KW-0963">Cytoplasm</keyword>
<keyword evidence="20" id="KW-1185">Reference proteome</keyword>
<dbReference type="GO" id="GO:0008017">
    <property type="term" value="F:microtubule binding"/>
    <property type="evidence" value="ECO:0007669"/>
    <property type="project" value="InterPro"/>
</dbReference>
<dbReference type="InterPro" id="IPR002955">
    <property type="entry name" value="Tau"/>
</dbReference>
<sequence length="386" mass="40160">MAEPRQEFTMMEDHAGAYGMGERKDLPSQGGYTLLQDHEGDVDHGLKESPLQTPADDGSEEPGSETSDAKSTPTAEAEEAGIGDTPNLEDQAAGHVTQARMVSKGKDGTGPEDKKAKGADGRAGTKIATPRGAAPPGQKGQANATRIPAKTTPSPKTPPGTGEPGKSGDHSGYSSPGSPGTPGSRSRTPSLPTPPTREPKKVAVVRTPPKSPSSAKSRLQTAPVPMPDLKNVRSKIGSTENLKHQPGGGKVQIVYKPVDLSKVTSKCGSLGNIHHKPGGGQVEVKSEKLDFKDRVQSKIGSLDNITHVPGGGNKKIETHKLTFRENAKAKTDHGAEIVYKSPVVSGDTSPRHLSNVSSTGSIDMVDSPQLATLADEVSASLAKQGL</sequence>
<evidence type="ECO:0000256" key="5">
    <source>
        <dbReference type="ARBA" id="ARBA00004514"/>
    </source>
</evidence>
<keyword evidence="11 18" id="KW-0493">Microtubule</keyword>
<dbReference type="PROSITE" id="PS51491">
    <property type="entry name" value="TAU_MAP_2"/>
    <property type="match status" value="3"/>
</dbReference>
<evidence type="ECO:0000256" key="14">
    <source>
        <dbReference type="ARBA" id="ARBA00022990"/>
    </source>
</evidence>
<reference evidence="21" key="1">
    <citation type="submission" date="2025-08" db="UniProtKB">
        <authorList>
            <consortium name="RefSeq"/>
        </authorList>
    </citation>
    <scope>IDENTIFICATION</scope>
    <source>
        <tissue evidence="21">Blood</tissue>
    </source>
</reference>
<dbReference type="GO" id="GO:0005886">
    <property type="term" value="C:plasma membrane"/>
    <property type="evidence" value="ECO:0007669"/>
    <property type="project" value="UniProtKB-SubCell"/>
</dbReference>
<evidence type="ECO:0000256" key="6">
    <source>
        <dbReference type="ARBA" id="ARBA00022475"/>
    </source>
</evidence>
<evidence type="ECO:0000313" key="21">
    <source>
        <dbReference type="RefSeq" id="XP_021534161.1"/>
    </source>
</evidence>
<evidence type="ECO:0000256" key="15">
    <source>
        <dbReference type="ARBA" id="ARBA00023136"/>
    </source>
</evidence>
<evidence type="ECO:0000256" key="2">
    <source>
        <dbReference type="ARBA" id="ARBA00004279"/>
    </source>
</evidence>
<evidence type="ECO:0000313" key="20">
    <source>
        <dbReference type="Proteomes" id="UP000248481"/>
    </source>
</evidence>
<dbReference type="GO" id="GO:0030425">
    <property type="term" value="C:dendrite"/>
    <property type="evidence" value="ECO:0007669"/>
    <property type="project" value="UniProtKB-SubCell"/>
</dbReference>
<evidence type="ECO:0000256" key="7">
    <source>
        <dbReference type="ARBA" id="ARBA00022481"/>
    </source>
</evidence>
<evidence type="ECO:0000256" key="12">
    <source>
        <dbReference type="ARBA" id="ARBA00022737"/>
    </source>
</evidence>
<keyword evidence="15" id="KW-0472">Membrane</keyword>
<keyword evidence="7" id="KW-0488">Methylation</keyword>
<accession>A0A2Y9G565</accession>
<dbReference type="GeneID" id="110570453"/>
<evidence type="ECO:0000256" key="9">
    <source>
        <dbReference type="ARBA" id="ARBA00022499"/>
    </source>
</evidence>
<dbReference type="RefSeq" id="XP_021534161.1">
    <property type="nucleotide sequence ID" value="XM_021678486.1"/>
</dbReference>
<keyword evidence="10" id="KW-0597">Phosphoprotein</keyword>
<evidence type="ECO:0000256" key="16">
    <source>
        <dbReference type="ARBA" id="ARBA00023212"/>
    </source>
</evidence>
<dbReference type="PANTHER" id="PTHR11501:SF14">
    <property type="entry name" value="MICROTUBULE-ASSOCIATED PROTEIN TAU"/>
    <property type="match status" value="1"/>
</dbReference>
<organism evidence="20 21">
    <name type="scientific">Neomonachus schauinslandi</name>
    <name type="common">Hawaiian monk seal</name>
    <name type="synonym">Monachus schauinslandi</name>
    <dbReference type="NCBI Taxonomy" id="29088"/>
    <lineage>
        <taxon>Eukaryota</taxon>
        <taxon>Metazoa</taxon>
        <taxon>Chordata</taxon>
        <taxon>Craniata</taxon>
        <taxon>Vertebrata</taxon>
        <taxon>Euteleostomi</taxon>
        <taxon>Mammalia</taxon>
        <taxon>Eutheria</taxon>
        <taxon>Laurasiatheria</taxon>
        <taxon>Carnivora</taxon>
        <taxon>Caniformia</taxon>
        <taxon>Pinnipedia</taxon>
        <taxon>Phocidae</taxon>
        <taxon>Monachinae</taxon>
        <taxon>Monachini</taxon>
        <taxon>Neomonachus</taxon>
    </lineage>
</organism>
<dbReference type="GO" id="GO:0005874">
    <property type="term" value="C:microtubule"/>
    <property type="evidence" value="ECO:0007669"/>
    <property type="project" value="UniProtKB-KW"/>
</dbReference>
<evidence type="ECO:0000256" key="19">
    <source>
        <dbReference type="SAM" id="MobiDB-lite"/>
    </source>
</evidence>
<evidence type="ECO:0000256" key="3">
    <source>
        <dbReference type="ARBA" id="ARBA00004413"/>
    </source>
</evidence>
<dbReference type="AlphaFoldDB" id="A0A2Y9G565"/>
<keyword evidence="14" id="KW-0007">Acetylation</keyword>
<evidence type="ECO:0000256" key="11">
    <source>
        <dbReference type="ARBA" id="ARBA00022701"/>
    </source>
</evidence>
<gene>
    <name evidence="21" type="primary">MAPT</name>
</gene>
<evidence type="ECO:0000256" key="4">
    <source>
        <dbReference type="ARBA" id="ARBA00004489"/>
    </source>
</evidence>
<dbReference type="GO" id="GO:0031175">
    <property type="term" value="P:neuron projection development"/>
    <property type="evidence" value="ECO:0007669"/>
    <property type="project" value="TreeGrafter"/>
</dbReference>
<keyword evidence="17" id="KW-0966">Cell projection</keyword>
<feature type="region of interest" description="Disordered" evidence="19">
    <location>
        <begin position="1"/>
        <end position="232"/>
    </location>
</feature>
<dbReference type="Proteomes" id="UP000248481">
    <property type="component" value="Chromosome 15"/>
</dbReference>
<keyword evidence="13" id="KW-0832">Ubl conjugation</keyword>
<comment type="subcellular location">
    <subcellularLocation>
        <location evidence="3">Cell membrane</location>
        <topology evidence="3">Peripheral membrane protein</topology>
        <orientation evidence="3">Cytoplasmic side</orientation>
    </subcellularLocation>
    <subcellularLocation>
        <location evidence="4">Cell projection</location>
        <location evidence="4">Axon</location>
    </subcellularLocation>
    <subcellularLocation>
        <location evidence="2">Cell projection</location>
        <location evidence="2">Dendrite</location>
    </subcellularLocation>
    <subcellularLocation>
        <location evidence="1 18">Cytoplasm</location>
        <location evidence="1 18">Cytoskeleton</location>
    </subcellularLocation>
    <subcellularLocation>
        <location evidence="5">Cytoplasm</location>
        <location evidence="5">Cytosol</location>
    </subcellularLocation>
</comment>
<evidence type="ECO:0000256" key="18">
    <source>
        <dbReference type="RuleBase" id="RU000686"/>
    </source>
</evidence>
<dbReference type="Pfam" id="PF00418">
    <property type="entry name" value="Tubulin-binding"/>
    <property type="match status" value="3"/>
</dbReference>
<proteinExistence type="predicted"/>
<dbReference type="GO" id="GO:0000226">
    <property type="term" value="P:microtubule cytoskeleton organization"/>
    <property type="evidence" value="ECO:0007669"/>
    <property type="project" value="TreeGrafter"/>
</dbReference>
<feature type="region of interest" description="Disordered" evidence="19">
    <location>
        <begin position="343"/>
        <end position="362"/>
    </location>
</feature>
<dbReference type="CTD" id="4137"/>
<dbReference type="GO" id="GO:0030424">
    <property type="term" value="C:axon"/>
    <property type="evidence" value="ECO:0007669"/>
    <property type="project" value="UniProtKB-SubCell"/>
</dbReference>
<dbReference type="InterPro" id="IPR001084">
    <property type="entry name" value="MAP_tubulin-bd_rpt"/>
</dbReference>
<feature type="compositionally biased region" description="Basic and acidic residues" evidence="19">
    <location>
        <begin position="1"/>
        <end position="26"/>
    </location>
</feature>
<dbReference type="InterPro" id="IPR027324">
    <property type="entry name" value="MAP2/MAP4/Tau"/>
</dbReference>
<feature type="compositionally biased region" description="Low complexity" evidence="19">
    <location>
        <begin position="171"/>
        <end position="190"/>
    </location>
</feature>
<evidence type="ECO:0000256" key="8">
    <source>
        <dbReference type="ARBA" id="ARBA00022490"/>
    </source>
</evidence>
<feature type="compositionally biased region" description="Polar residues" evidence="19">
    <location>
        <begin position="64"/>
        <end position="74"/>
    </location>
</feature>
<keyword evidence="9" id="KW-1017">Isopeptide bond</keyword>
<dbReference type="GO" id="GO:0005829">
    <property type="term" value="C:cytosol"/>
    <property type="evidence" value="ECO:0007669"/>
    <property type="project" value="UniProtKB-SubCell"/>
</dbReference>
<dbReference type="PRINTS" id="PR01261">
    <property type="entry name" value="TAUPROTEIN"/>
</dbReference>
<keyword evidence="12" id="KW-0677">Repeat</keyword>
<protein>
    <recommendedName>
        <fullName evidence="18">Microtubule-associated protein</fullName>
    </recommendedName>
</protein>
<evidence type="ECO:0000256" key="1">
    <source>
        <dbReference type="ARBA" id="ARBA00004245"/>
    </source>
</evidence>
<dbReference type="PANTHER" id="PTHR11501">
    <property type="entry name" value="MICROTUBULE-ASSOCIATED PROTEIN"/>
    <property type="match status" value="1"/>
</dbReference>
<feature type="compositionally biased region" description="Basic and acidic residues" evidence="19">
    <location>
        <begin position="104"/>
        <end position="120"/>
    </location>
</feature>
<evidence type="ECO:0000256" key="17">
    <source>
        <dbReference type="ARBA" id="ARBA00023273"/>
    </source>
</evidence>